<dbReference type="PANTHER" id="PTHR43664">
    <property type="entry name" value="MONOAMINE OXIDASE-RELATED"/>
    <property type="match status" value="1"/>
</dbReference>
<dbReference type="SUPFAM" id="SSF54637">
    <property type="entry name" value="Thioesterase/thiol ester dehydrase-isomerase"/>
    <property type="match status" value="1"/>
</dbReference>
<proteinExistence type="inferred from homology"/>
<dbReference type="AlphaFoldDB" id="A0A919DKV1"/>
<keyword evidence="4" id="KW-1185">Reference proteome</keyword>
<organism evidence="3 4">
    <name type="scientific">Streptomyces spiralis</name>
    <dbReference type="NCBI Taxonomy" id="66376"/>
    <lineage>
        <taxon>Bacteria</taxon>
        <taxon>Bacillati</taxon>
        <taxon>Actinomycetota</taxon>
        <taxon>Actinomycetes</taxon>
        <taxon>Kitasatosporales</taxon>
        <taxon>Streptomycetaceae</taxon>
        <taxon>Streptomyces</taxon>
    </lineage>
</organism>
<evidence type="ECO:0000259" key="2">
    <source>
        <dbReference type="Pfam" id="PF01575"/>
    </source>
</evidence>
<dbReference type="PANTHER" id="PTHR43664:SF1">
    <property type="entry name" value="BETA-METHYLMALYL-COA DEHYDRATASE"/>
    <property type="match status" value="1"/>
</dbReference>
<evidence type="ECO:0000256" key="1">
    <source>
        <dbReference type="ARBA" id="ARBA00005254"/>
    </source>
</evidence>
<feature type="domain" description="MaoC-like" evidence="2">
    <location>
        <begin position="26"/>
        <end position="126"/>
    </location>
</feature>
<dbReference type="CDD" id="cd03454">
    <property type="entry name" value="YdeM"/>
    <property type="match status" value="1"/>
</dbReference>
<accession>A0A919DKV1</accession>
<dbReference type="EMBL" id="BNBC01000003">
    <property type="protein sequence ID" value="GHE58299.1"/>
    <property type="molecule type" value="Genomic_DNA"/>
</dbReference>
<name>A0A919DKV1_9ACTN</name>
<evidence type="ECO:0000313" key="4">
    <source>
        <dbReference type="Proteomes" id="UP000641386"/>
    </source>
</evidence>
<comment type="caution">
    <text evidence="3">The sequence shown here is derived from an EMBL/GenBank/DDBJ whole genome shotgun (WGS) entry which is preliminary data.</text>
</comment>
<evidence type="ECO:0000313" key="3">
    <source>
        <dbReference type="EMBL" id="GHE58299.1"/>
    </source>
</evidence>
<protein>
    <recommendedName>
        <fullName evidence="2">MaoC-like domain-containing protein</fullName>
    </recommendedName>
</protein>
<dbReference type="InterPro" id="IPR002539">
    <property type="entry name" value="MaoC-like_dom"/>
</dbReference>
<dbReference type="RefSeq" id="WP_189896612.1">
    <property type="nucleotide sequence ID" value="NZ_BNBC01000003.1"/>
</dbReference>
<dbReference type="Gene3D" id="3.10.129.10">
    <property type="entry name" value="Hotdog Thioesterase"/>
    <property type="match status" value="1"/>
</dbReference>
<comment type="similarity">
    <text evidence="1">Belongs to the enoyl-CoA hydratase/isomerase family.</text>
</comment>
<reference evidence="3" key="2">
    <citation type="submission" date="2020-09" db="EMBL/GenBank/DDBJ databases">
        <authorList>
            <person name="Sun Q."/>
            <person name="Ohkuma M."/>
        </authorList>
    </citation>
    <scope>NUCLEOTIDE SEQUENCE</scope>
    <source>
        <strain evidence="3">JCM 3302</strain>
    </source>
</reference>
<dbReference type="Pfam" id="PF01575">
    <property type="entry name" value="MaoC_dehydratas"/>
    <property type="match status" value="1"/>
</dbReference>
<dbReference type="InterPro" id="IPR029069">
    <property type="entry name" value="HotDog_dom_sf"/>
</dbReference>
<gene>
    <name evidence="3" type="ORF">GCM10014715_09210</name>
</gene>
<sequence>MKHDQRTDTFTAPIDDRYFEDYTAGATYEYGSVAVTQEEIVGFASQYDPQSFHVDPVAAREGPFGGLVASGWHTVALMMQLFARHYLSTVASLGSPGVDELRWLKPVRPGDRLRLRLHTLDTRLSRSDPRRGIVRTLAELLDQGGEPVLRVTVVNLLRTRDSA</sequence>
<dbReference type="Proteomes" id="UP000641386">
    <property type="component" value="Unassembled WGS sequence"/>
</dbReference>
<dbReference type="InterPro" id="IPR052342">
    <property type="entry name" value="MCH/BMMD"/>
</dbReference>
<reference evidence="3" key="1">
    <citation type="journal article" date="2014" name="Int. J. Syst. Evol. Microbiol.">
        <title>Complete genome sequence of Corynebacterium casei LMG S-19264T (=DSM 44701T), isolated from a smear-ripened cheese.</title>
        <authorList>
            <consortium name="US DOE Joint Genome Institute (JGI-PGF)"/>
            <person name="Walter F."/>
            <person name="Albersmeier A."/>
            <person name="Kalinowski J."/>
            <person name="Ruckert C."/>
        </authorList>
    </citation>
    <scope>NUCLEOTIDE SEQUENCE</scope>
    <source>
        <strain evidence="3">JCM 3302</strain>
    </source>
</reference>